<dbReference type="Proteomes" id="UP000672934">
    <property type="component" value="Unassembled WGS sequence"/>
</dbReference>
<comment type="caution">
    <text evidence="4">The sequence shown here is derived from an EMBL/GenBank/DDBJ whole genome shotgun (WGS) entry which is preliminary data.</text>
</comment>
<protein>
    <submittedName>
        <fullName evidence="4">Uncharacterized protein</fullName>
    </submittedName>
</protein>
<dbReference type="EMBL" id="CAJPUY010000012">
    <property type="protein sequence ID" value="CAG2147383.1"/>
    <property type="molecule type" value="Genomic_DNA"/>
</dbReference>
<accession>A0A916IVX5</accession>
<organism evidence="4 5">
    <name type="scientific">Cupriavidus yeoncheonensis</name>
    <dbReference type="NCBI Taxonomy" id="1462994"/>
    <lineage>
        <taxon>Bacteria</taxon>
        <taxon>Pseudomonadati</taxon>
        <taxon>Pseudomonadota</taxon>
        <taxon>Betaproteobacteria</taxon>
        <taxon>Burkholderiales</taxon>
        <taxon>Burkholderiaceae</taxon>
        <taxon>Cupriavidus</taxon>
    </lineage>
</organism>
<feature type="region of interest" description="Disordered" evidence="1">
    <location>
        <begin position="146"/>
        <end position="173"/>
    </location>
</feature>
<evidence type="ECO:0000256" key="2">
    <source>
        <dbReference type="SAM" id="Phobius"/>
    </source>
</evidence>
<keyword evidence="5" id="KW-1185">Reference proteome</keyword>
<gene>
    <name evidence="4" type="ORF">LMG31506_03611</name>
</gene>
<sequence>MMRPNRRLIQIPAGLLALLAVQGARASDIPCNAPLGGPAARCEEPYGSGVGCEARPHAGARKGHLICEYTMLSQRYERIYGEQQKMLRNGTMQAADIAAWRARRDACDSVRCLDGVFHQFWRQRDAMPKKPAVARQGATENPLAARHEAASRPLPPPAKPASRGTPASAPAPATSANVASAAADASIAPYASIAPDAYIAPDASVASGRAVTHPVSIAHRTSAATALDLVPDANATAVPVSMVSPQPGAKRGPEPLLMESLLSGLAVLGLGAGVVWKRRRAVPRAGQGVKPRRMPAVMKITYGLLLVNALLLPFTLGLR</sequence>
<proteinExistence type="predicted"/>
<reference evidence="4" key="1">
    <citation type="submission" date="2021-03" db="EMBL/GenBank/DDBJ databases">
        <authorList>
            <person name="Peeters C."/>
        </authorList>
    </citation>
    <scope>NUCLEOTIDE SEQUENCE</scope>
    <source>
        <strain evidence="4">LMG 31506</strain>
    </source>
</reference>
<feature type="chain" id="PRO_5036742168" evidence="3">
    <location>
        <begin position="27"/>
        <end position="319"/>
    </location>
</feature>
<feature type="compositionally biased region" description="Low complexity" evidence="1">
    <location>
        <begin position="160"/>
        <end position="173"/>
    </location>
</feature>
<evidence type="ECO:0000256" key="1">
    <source>
        <dbReference type="SAM" id="MobiDB-lite"/>
    </source>
</evidence>
<keyword evidence="2" id="KW-0472">Membrane</keyword>
<dbReference type="AlphaFoldDB" id="A0A916IVX5"/>
<feature type="transmembrane region" description="Helical" evidence="2">
    <location>
        <begin position="296"/>
        <end position="316"/>
    </location>
</feature>
<keyword evidence="2" id="KW-1133">Transmembrane helix</keyword>
<name>A0A916IVX5_9BURK</name>
<evidence type="ECO:0000256" key="3">
    <source>
        <dbReference type="SAM" id="SignalP"/>
    </source>
</evidence>
<evidence type="ECO:0000313" key="4">
    <source>
        <dbReference type="EMBL" id="CAG2147383.1"/>
    </source>
</evidence>
<keyword evidence="2" id="KW-0812">Transmembrane</keyword>
<feature type="signal peptide" evidence="3">
    <location>
        <begin position="1"/>
        <end position="26"/>
    </location>
</feature>
<evidence type="ECO:0000313" key="5">
    <source>
        <dbReference type="Proteomes" id="UP000672934"/>
    </source>
</evidence>
<keyword evidence="3" id="KW-0732">Signal</keyword>
<feature type="transmembrane region" description="Helical" evidence="2">
    <location>
        <begin position="256"/>
        <end position="276"/>
    </location>
</feature>